<keyword evidence="1" id="KW-0472">Membrane</keyword>
<feature type="transmembrane region" description="Helical" evidence="1">
    <location>
        <begin position="387"/>
        <end position="405"/>
    </location>
</feature>
<organism evidence="2 3">
    <name type="scientific">Azospirillum rugosum</name>
    <dbReference type="NCBI Taxonomy" id="416170"/>
    <lineage>
        <taxon>Bacteria</taxon>
        <taxon>Pseudomonadati</taxon>
        <taxon>Pseudomonadota</taxon>
        <taxon>Alphaproteobacteria</taxon>
        <taxon>Rhodospirillales</taxon>
        <taxon>Azospirillaceae</taxon>
        <taxon>Azospirillum</taxon>
    </lineage>
</organism>
<comment type="caution">
    <text evidence="2">The sequence shown here is derived from an EMBL/GenBank/DDBJ whole genome shotgun (WGS) entry which is preliminary data.</text>
</comment>
<dbReference type="Proteomes" id="UP000781958">
    <property type="component" value="Unassembled WGS sequence"/>
</dbReference>
<accession>A0ABS4SIC4</accession>
<dbReference type="Pfam" id="PF11902">
    <property type="entry name" value="DUF3422"/>
    <property type="match status" value="1"/>
</dbReference>
<keyword evidence="1" id="KW-0812">Transmembrane</keyword>
<protein>
    <submittedName>
        <fullName evidence="2">Membrane-anchored protein</fullName>
    </submittedName>
</protein>
<dbReference type="EMBL" id="JAGINP010000005">
    <property type="protein sequence ID" value="MBP2291964.1"/>
    <property type="molecule type" value="Genomic_DNA"/>
</dbReference>
<evidence type="ECO:0000256" key="1">
    <source>
        <dbReference type="SAM" id="Phobius"/>
    </source>
</evidence>
<evidence type="ECO:0000313" key="2">
    <source>
        <dbReference type="EMBL" id="MBP2291964.1"/>
    </source>
</evidence>
<sequence length="447" mass="48701">MTGETAALGQSLEAAARPLKDHALRVTLTNEVHTRPPEVLAAPVRATMLAMLSGEGAAEADRRQLEKLCDWAGVPRPPAGATHYSGSFGSFRLKWERHTEFSTWTIFRPNATVPGVLADPFQDPALNAVPRDWLAGLPGELMVGVHVALLDADSPEPSANMLAAMFGSQGYIGTRISGRAATAWTDFRIHGDGFSRILIADHGMTPNQAGRTVQRLLEIETYRVMALLALPVARGVLPRIGPIEADLADLTARIATLGGLDDERDLLDRLTLLAAQTEQIAAETAYRFDAARAYYKLVEKRIEELREVRIEGLPTVGEFMDRRLAPAIRTCEAAHARLQALSQRVARASNLLRTRVEIAVEGQNAELLASMDKRAQMQLRLQETVEGFSVVAISYYLVGIVGYAAKGMKGFGMKVDPDLIVGLMIPIVIAFVWSGVRRVRKAITGGH</sequence>
<dbReference type="RefSeq" id="WP_209765722.1">
    <property type="nucleotide sequence ID" value="NZ_JAGINP010000005.1"/>
</dbReference>
<proteinExistence type="predicted"/>
<dbReference type="InterPro" id="IPR021830">
    <property type="entry name" value="DUF3422"/>
</dbReference>
<evidence type="ECO:0000313" key="3">
    <source>
        <dbReference type="Proteomes" id="UP000781958"/>
    </source>
</evidence>
<feature type="transmembrane region" description="Helical" evidence="1">
    <location>
        <begin position="417"/>
        <end position="436"/>
    </location>
</feature>
<keyword evidence="1" id="KW-1133">Transmembrane helix</keyword>
<keyword evidence="3" id="KW-1185">Reference proteome</keyword>
<gene>
    <name evidence="2" type="ORF">J2851_001725</name>
</gene>
<name>A0ABS4SIC4_9PROT</name>
<reference evidence="2 3" key="1">
    <citation type="submission" date="2021-03" db="EMBL/GenBank/DDBJ databases">
        <title>Genomic Encyclopedia of Type Strains, Phase III (KMG-III): the genomes of soil and plant-associated and newly described type strains.</title>
        <authorList>
            <person name="Whitman W."/>
        </authorList>
    </citation>
    <scope>NUCLEOTIDE SEQUENCE [LARGE SCALE GENOMIC DNA]</scope>
    <source>
        <strain evidence="2 3">IMMIB AFH-6</strain>
    </source>
</reference>